<comment type="caution">
    <text evidence="2">The sequence shown here is derived from an EMBL/GenBank/DDBJ whole genome shotgun (WGS) entry which is preliminary data.</text>
</comment>
<gene>
    <name evidence="2" type="ORF">GGX14DRAFT_565025</name>
</gene>
<feature type="transmembrane region" description="Helical" evidence="1">
    <location>
        <begin position="65"/>
        <end position="85"/>
    </location>
</feature>
<dbReference type="AlphaFoldDB" id="A0AAD6YC73"/>
<reference evidence="2" key="1">
    <citation type="submission" date="2023-03" db="EMBL/GenBank/DDBJ databases">
        <title>Massive genome expansion in bonnet fungi (Mycena s.s.) driven by repeated elements and novel gene families across ecological guilds.</title>
        <authorList>
            <consortium name="Lawrence Berkeley National Laboratory"/>
            <person name="Harder C.B."/>
            <person name="Miyauchi S."/>
            <person name="Viragh M."/>
            <person name="Kuo A."/>
            <person name="Thoen E."/>
            <person name="Andreopoulos B."/>
            <person name="Lu D."/>
            <person name="Skrede I."/>
            <person name="Drula E."/>
            <person name="Henrissat B."/>
            <person name="Morin E."/>
            <person name="Kohler A."/>
            <person name="Barry K."/>
            <person name="LaButti K."/>
            <person name="Morin E."/>
            <person name="Salamov A."/>
            <person name="Lipzen A."/>
            <person name="Mereny Z."/>
            <person name="Hegedus B."/>
            <person name="Baldrian P."/>
            <person name="Stursova M."/>
            <person name="Weitz H."/>
            <person name="Taylor A."/>
            <person name="Grigoriev I.V."/>
            <person name="Nagy L.G."/>
            <person name="Martin F."/>
            <person name="Kauserud H."/>
        </authorList>
    </citation>
    <scope>NUCLEOTIDE SEQUENCE</scope>
    <source>
        <strain evidence="2">9144</strain>
    </source>
</reference>
<sequence>MNGGVWRRNVTGSLHVAPSAPSSRAPVFMYVSAASLTSSHPSDFPTDARRTPPKVDTATDSASKFYILGALLFLGALFGVVLLWARWRSPRPRGSHGRPAPTLPPRPRLSDVCVADGGAVCVWADMHPLALSPLPTQPPLRIPAKAGFGAPFIMPSPPSVRLRVAVLVAMPHPVPRAAADLCLDIATLDVDMEGGAPALTGHYAT</sequence>
<keyword evidence="3" id="KW-1185">Reference proteome</keyword>
<name>A0AAD6YC73_9AGAR</name>
<accession>A0AAD6YC73</accession>
<evidence type="ECO:0000313" key="2">
    <source>
        <dbReference type="EMBL" id="KAJ7211153.1"/>
    </source>
</evidence>
<organism evidence="2 3">
    <name type="scientific">Mycena pura</name>
    <dbReference type="NCBI Taxonomy" id="153505"/>
    <lineage>
        <taxon>Eukaryota</taxon>
        <taxon>Fungi</taxon>
        <taxon>Dikarya</taxon>
        <taxon>Basidiomycota</taxon>
        <taxon>Agaricomycotina</taxon>
        <taxon>Agaricomycetes</taxon>
        <taxon>Agaricomycetidae</taxon>
        <taxon>Agaricales</taxon>
        <taxon>Marasmiineae</taxon>
        <taxon>Mycenaceae</taxon>
        <taxon>Mycena</taxon>
    </lineage>
</organism>
<protein>
    <submittedName>
        <fullName evidence="2">Uncharacterized protein</fullName>
    </submittedName>
</protein>
<keyword evidence="1" id="KW-0472">Membrane</keyword>
<evidence type="ECO:0000256" key="1">
    <source>
        <dbReference type="SAM" id="Phobius"/>
    </source>
</evidence>
<dbReference type="Proteomes" id="UP001219525">
    <property type="component" value="Unassembled WGS sequence"/>
</dbReference>
<dbReference type="EMBL" id="JARJCW010000026">
    <property type="protein sequence ID" value="KAJ7211153.1"/>
    <property type="molecule type" value="Genomic_DNA"/>
</dbReference>
<proteinExistence type="predicted"/>
<keyword evidence="1" id="KW-1133">Transmembrane helix</keyword>
<evidence type="ECO:0000313" key="3">
    <source>
        <dbReference type="Proteomes" id="UP001219525"/>
    </source>
</evidence>
<keyword evidence="1" id="KW-0812">Transmembrane</keyword>